<dbReference type="GO" id="GO:0005886">
    <property type="term" value="C:plasma membrane"/>
    <property type="evidence" value="ECO:0007669"/>
    <property type="project" value="TreeGrafter"/>
</dbReference>
<keyword evidence="4" id="KW-0297">G-protein coupled receptor</keyword>
<evidence type="ECO:0000313" key="12">
    <source>
        <dbReference type="Proteomes" id="UP000762676"/>
    </source>
</evidence>
<dbReference type="PROSITE" id="PS00237">
    <property type="entry name" value="G_PROTEIN_RECEP_F1_1"/>
    <property type="match status" value="1"/>
</dbReference>
<feature type="transmembrane region" description="Helical" evidence="9">
    <location>
        <begin position="39"/>
        <end position="63"/>
    </location>
</feature>
<dbReference type="EMBL" id="BMAT01005118">
    <property type="protein sequence ID" value="GFR87864.1"/>
    <property type="molecule type" value="Genomic_DNA"/>
</dbReference>
<reference evidence="11 12" key="1">
    <citation type="journal article" date="2021" name="Elife">
        <title>Chloroplast acquisition without the gene transfer in kleptoplastic sea slugs, Plakobranchus ocellatus.</title>
        <authorList>
            <person name="Maeda T."/>
            <person name="Takahashi S."/>
            <person name="Yoshida T."/>
            <person name="Shimamura S."/>
            <person name="Takaki Y."/>
            <person name="Nagai Y."/>
            <person name="Toyoda A."/>
            <person name="Suzuki Y."/>
            <person name="Arimoto A."/>
            <person name="Ishii H."/>
            <person name="Satoh N."/>
            <person name="Nishiyama T."/>
            <person name="Hasebe M."/>
            <person name="Maruyama T."/>
            <person name="Minagawa J."/>
            <person name="Obokata J."/>
            <person name="Shigenobu S."/>
        </authorList>
    </citation>
    <scope>NUCLEOTIDE SEQUENCE [LARGE SCALE GENOMIC DNA]</scope>
</reference>
<keyword evidence="5 9" id="KW-0472">Membrane</keyword>
<gene>
    <name evidence="11" type="ORF">ElyMa_002503800</name>
</gene>
<keyword evidence="6 11" id="KW-0675">Receptor</keyword>
<sequence>MTRSNLSFQLHGFEYSLVYLQERQEAQEISRVAEAIQRYYLWVIAGVGIPANILAIIGVLSLGRLLPPSLLLLLLSITDAITLLLKLVANQVYIHDPHMTTLACRLEFVVISFSTLANWILVGVTVDRFLWLYRKRALRNADTQPEDGQGCEATEKITEKRKVSDNGKGEDTNDGCQYVFFKMLRKDEIGIEGLTNRGVCLASLAAAFLIMLLYGIVFFIMRDVDRTGTRCVVYNKYAEFWKNGWYWINTSLFFFFPFIVILILTVISVRWLLIDKREASKIKQQNLGEAVELEKQGVNSDDQSKEEAEVKADIIKSQAPTENQTENGASAANDENGKSNDSPQDDSTCTTKEAKTKEIEESKPGSPTKAGYGSQGPERRGPLEYRYQTAFTAMMILAAAFFLVLSLPGCVFYLSYRVKTDPTLKAKWLLFEQMQHILVDMSHALNFFIYFVAVKVFRDNLIRVITCK</sequence>
<accession>A0AAV4GRG5</accession>
<evidence type="ECO:0000313" key="11">
    <source>
        <dbReference type="EMBL" id="GFR87864.1"/>
    </source>
</evidence>
<dbReference type="Proteomes" id="UP000762676">
    <property type="component" value="Unassembled WGS sequence"/>
</dbReference>
<dbReference type="PROSITE" id="PS50262">
    <property type="entry name" value="G_PROTEIN_RECEP_F1_2"/>
    <property type="match status" value="1"/>
</dbReference>
<feature type="region of interest" description="Disordered" evidence="8">
    <location>
        <begin position="316"/>
        <end position="379"/>
    </location>
</feature>
<feature type="transmembrane region" description="Helical" evidence="9">
    <location>
        <begin position="252"/>
        <end position="273"/>
    </location>
</feature>
<dbReference type="InterPro" id="IPR000276">
    <property type="entry name" value="GPCR_Rhodpsn"/>
</dbReference>
<evidence type="ECO:0000256" key="1">
    <source>
        <dbReference type="ARBA" id="ARBA00004141"/>
    </source>
</evidence>
<proteinExistence type="predicted"/>
<organism evidence="11 12">
    <name type="scientific">Elysia marginata</name>
    <dbReference type="NCBI Taxonomy" id="1093978"/>
    <lineage>
        <taxon>Eukaryota</taxon>
        <taxon>Metazoa</taxon>
        <taxon>Spiralia</taxon>
        <taxon>Lophotrochozoa</taxon>
        <taxon>Mollusca</taxon>
        <taxon>Gastropoda</taxon>
        <taxon>Heterobranchia</taxon>
        <taxon>Euthyneura</taxon>
        <taxon>Panpulmonata</taxon>
        <taxon>Sacoglossa</taxon>
        <taxon>Placobranchoidea</taxon>
        <taxon>Plakobranchidae</taxon>
        <taxon>Elysia</taxon>
    </lineage>
</organism>
<feature type="domain" description="G-protein coupled receptors family 1 profile" evidence="10">
    <location>
        <begin position="51"/>
        <end position="450"/>
    </location>
</feature>
<comment type="subcellular location">
    <subcellularLocation>
        <location evidence="1">Membrane</location>
        <topology evidence="1">Multi-pass membrane protein</topology>
    </subcellularLocation>
</comment>
<dbReference type="PANTHER" id="PTHR24243">
    <property type="entry name" value="G-PROTEIN COUPLED RECEPTOR"/>
    <property type="match status" value="1"/>
</dbReference>
<dbReference type="Gene3D" id="1.20.1070.10">
    <property type="entry name" value="Rhodopsin 7-helix transmembrane proteins"/>
    <property type="match status" value="1"/>
</dbReference>
<keyword evidence="2 9" id="KW-0812">Transmembrane</keyword>
<dbReference type="SUPFAM" id="SSF81321">
    <property type="entry name" value="Family A G protein-coupled receptor-like"/>
    <property type="match status" value="2"/>
</dbReference>
<evidence type="ECO:0000256" key="2">
    <source>
        <dbReference type="ARBA" id="ARBA00022692"/>
    </source>
</evidence>
<feature type="transmembrane region" description="Helical" evidence="9">
    <location>
        <begin position="70"/>
        <end position="89"/>
    </location>
</feature>
<evidence type="ECO:0000256" key="5">
    <source>
        <dbReference type="ARBA" id="ARBA00023136"/>
    </source>
</evidence>
<feature type="compositionally biased region" description="Polar residues" evidence="8">
    <location>
        <begin position="318"/>
        <end position="330"/>
    </location>
</feature>
<dbReference type="AlphaFoldDB" id="A0AAV4GRG5"/>
<feature type="transmembrane region" description="Helical" evidence="9">
    <location>
        <begin position="389"/>
        <end position="414"/>
    </location>
</feature>
<evidence type="ECO:0000256" key="9">
    <source>
        <dbReference type="SAM" id="Phobius"/>
    </source>
</evidence>
<dbReference type="GO" id="GO:0004930">
    <property type="term" value="F:G protein-coupled receptor activity"/>
    <property type="evidence" value="ECO:0007669"/>
    <property type="project" value="UniProtKB-KW"/>
</dbReference>
<name>A0AAV4GRG5_9GAST</name>
<evidence type="ECO:0000259" key="10">
    <source>
        <dbReference type="PROSITE" id="PS50262"/>
    </source>
</evidence>
<evidence type="ECO:0000256" key="3">
    <source>
        <dbReference type="ARBA" id="ARBA00022989"/>
    </source>
</evidence>
<feature type="compositionally biased region" description="Basic and acidic residues" evidence="8">
    <location>
        <begin position="352"/>
        <end position="363"/>
    </location>
</feature>
<protein>
    <submittedName>
        <fullName evidence="11">Thyrotropin-releasing hormone receptor</fullName>
    </submittedName>
</protein>
<evidence type="ECO:0000256" key="6">
    <source>
        <dbReference type="ARBA" id="ARBA00023170"/>
    </source>
</evidence>
<feature type="transmembrane region" description="Helical" evidence="9">
    <location>
        <begin position="199"/>
        <end position="220"/>
    </location>
</feature>
<evidence type="ECO:0000256" key="8">
    <source>
        <dbReference type="SAM" id="MobiDB-lite"/>
    </source>
</evidence>
<evidence type="ECO:0000256" key="4">
    <source>
        <dbReference type="ARBA" id="ARBA00023040"/>
    </source>
</evidence>
<feature type="transmembrane region" description="Helical" evidence="9">
    <location>
        <begin position="434"/>
        <end position="453"/>
    </location>
</feature>
<feature type="transmembrane region" description="Helical" evidence="9">
    <location>
        <begin position="109"/>
        <end position="130"/>
    </location>
</feature>
<keyword evidence="3 9" id="KW-1133">Transmembrane helix</keyword>
<keyword evidence="12" id="KW-1185">Reference proteome</keyword>
<comment type="caution">
    <text evidence="11">The sequence shown here is derived from an EMBL/GenBank/DDBJ whole genome shotgun (WGS) entry which is preliminary data.</text>
</comment>
<evidence type="ECO:0000256" key="7">
    <source>
        <dbReference type="ARBA" id="ARBA00023224"/>
    </source>
</evidence>
<dbReference type="PANTHER" id="PTHR24243:SF230">
    <property type="entry name" value="G-PROTEIN COUPLED RECEPTORS FAMILY 1 PROFILE DOMAIN-CONTAINING PROTEIN"/>
    <property type="match status" value="1"/>
</dbReference>
<dbReference type="InterPro" id="IPR017452">
    <property type="entry name" value="GPCR_Rhodpsn_7TM"/>
</dbReference>
<keyword evidence="7" id="KW-0807">Transducer</keyword>